<sequence>MFSEARKWMWKQKLALVIDEVSMLGGATLFNANCRLQALRDCPDKPFGGIPVVLLMGDFYQFAPVLETSVLVDRMVGLPYMASLGQAAIAHHHGHSLWLMFKTVILLEEQVRARDDPQLGALLDRVRAGTQTTEDLDLLNTKLVDRSQITFKDDLRAITPLNRNRWNLNMEAVVDWARFHRRHISVFVSTHTWRSRALSQQEVAHTIEQGDNSNCKIPGVFFYAQGMPVVVNKNTYTGLKVVNGAEFTAADVIPDPKSPGYHLADDVTIHFGPPLGILLESQEIKGLAIPALPTGTLLIRPITHTPDPANSCYRFLSGKCSRRGLPVVPAFVLINLKVQNVSSRRA</sequence>
<dbReference type="OrthoDB" id="4917073at2759"/>
<evidence type="ECO:0000256" key="1">
    <source>
        <dbReference type="RuleBase" id="RU363044"/>
    </source>
</evidence>
<dbReference type="PANTHER" id="PTHR47642">
    <property type="entry name" value="ATP-DEPENDENT DNA HELICASE"/>
    <property type="match status" value="1"/>
</dbReference>
<dbReference type="Gene3D" id="3.40.50.300">
    <property type="entry name" value="P-loop containing nucleotide triphosphate hydrolases"/>
    <property type="match status" value="1"/>
</dbReference>
<keyword evidence="1" id="KW-0547">Nucleotide-binding</keyword>
<dbReference type="AlphaFoldDB" id="A0A0F8A1Y9"/>
<dbReference type="EMBL" id="KQ030671">
    <property type="protein sequence ID" value="KJZ69864.1"/>
    <property type="molecule type" value="Genomic_DNA"/>
</dbReference>
<keyword evidence="1" id="KW-0347">Helicase</keyword>
<dbReference type="GO" id="GO:0000723">
    <property type="term" value="P:telomere maintenance"/>
    <property type="evidence" value="ECO:0007669"/>
    <property type="project" value="InterPro"/>
</dbReference>
<dbReference type="GO" id="GO:0006281">
    <property type="term" value="P:DNA repair"/>
    <property type="evidence" value="ECO:0007669"/>
    <property type="project" value="UniProtKB-KW"/>
</dbReference>
<comment type="cofactor">
    <cofactor evidence="1">
        <name>Mg(2+)</name>
        <dbReference type="ChEBI" id="CHEBI:18420"/>
    </cofactor>
</comment>
<dbReference type="InterPro" id="IPR051055">
    <property type="entry name" value="PIF1_helicase"/>
</dbReference>
<dbReference type="Pfam" id="PF05970">
    <property type="entry name" value="PIF1"/>
    <property type="match status" value="1"/>
</dbReference>
<dbReference type="InterPro" id="IPR010285">
    <property type="entry name" value="DNA_helicase_pif1-like_DEAD"/>
</dbReference>
<dbReference type="EC" id="5.6.2.3" evidence="1"/>
<reference evidence="3 4" key="1">
    <citation type="journal article" date="2014" name="Genome Biol. Evol.">
        <title>Comparative genomics and transcriptomics analyses reveal divergent lifestyle features of nematode endoparasitic fungus Hirsutella minnesotensis.</title>
        <authorList>
            <person name="Lai Y."/>
            <person name="Liu K."/>
            <person name="Zhang X."/>
            <person name="Zhang X."/>
            <person name="Li K."/>
            <person name="Wang N."/>
            <person name="Shu C."/>
            <person name="Wu Y."/>
            <person name="Wang C."/>
            <person name="Bushley K.E."/>
            <person name="Xiang M."/>
            <person name="Liu X."/>
        </authorList>
    </citation>
    <scope>NUCLEOTIDE SEQUENCE [LARGE SCALE GENOMIC DNA]</scope>
    <source>
        <strain evidence="3 4">3608</strain>
    </source>
</reference>
<dbReference type="GO" id="GO:0005524">
    <property type="term" value="F:ATP binding"/>
    <property type="evidence" value="ECO:0007669"/>
    <property type="project" value="UniProtKB-KW"/>
</dbReference>
<name>A0A0F8A1Y9_9HYPO</name>
<keyword evidence="1" id="KW-0067">ATP-binding</keyword>
<evidence type="ECO:0000313" key="4">
    <source>
        <dbReference type="Proteomes" id="UP000054481"/>
    </source>
</evidence>
<protein>
    <recommendedName>
        <fullName evidence="1">ATP-dependent DNA helicase</fullName>
        <ecNumber evidence="1">5.6.2.3</ecNumber>
    </recommendedName>
</protein>
<gene>
    <name evidence="3" type="ORF">HIM_10738</name>
</gene>
<keyword evidence="1" id="KW-0378">Hydrolase</keyword>
<comment type="similarity">
    <text evidence="1">Belongs to the helicase family.</text>
</comment>
<organism evidence="3 4">
    <name type="scientific">Hirsutella minnesotensis 3608</name>
    <dbReference type="NCBI Taxonomy" id="1043627"/>
    <lineage>
        <taxon>Eukaryota</taxon>
        <taxon>Fungi</taxon>
        <taxon>Dikarya</taxon>
        <taxon>Ascomycota</taxon>
        <taxon>Pezizomycotina</taxon>
        <taxon>Sordariomycetes</taxon>
        <taxon>Hypocreomycetidae</taxon>
        <taxon>Hypocreales</taxon>
        <taxon>Ophiocordycipitaceae</taxon>
        <taxon>Hirsutella</taxon>
    </lineage>
</organism>
<keyword evidence="1" id="KW-0227">DNA damage</keyword>
<dbReference type="GO" id="GO:0006310">
    <property type="term" value="P:DNA recombination"/>
    <property type="evidence" value="ECO:0007669"/>
    <property type="project" value="UniProtKB-KW"/>
</dbReference>
<accession>A0A0F8A1Y9</accession>
<dbReference type="InterPro" id="IPR027417">
    <property type="entry name" value="P-loop_NTPase"/>
</dbReference>
<dbReference type="Proteomes" id="UP000054481">
    <property type="component" value="Unassembled WGS sequence"/>
</dbReference>
<evidence type="ECO:0000259" key="2">
    <source>
        <dbReference type="Pfam" id="PF05970"/>
    </source>
</evidence>
<dbReference type="GO" id="GO:0043139">
    <property type="term" value="F:5'-3' DNA helicase activity"/>
    <property type="evidence" value="ECO:0007669"/>
    <property type="project" value="UniProtKB-EC"/>
</dbReference>
<keyword evidence="1" id="KW-0234">DNA repair</keyword>
<proteinExistence type="inferred from homology"/>
<evidence type="ECO:0000313" key="3">
    <source>
        <dbReference type="EMBL" id="KJZ69864.1"/>
    </source>
</evidence>
<keyword evidence="4" id="KW-1185">Reference proteome</keyword>
<feature type="domain" description="DNA helicase Pif1-like DEAD-box helicase" evidence="2">
    <location>
        <begin position="9"/>
        <end position="69"/>
    </location>
</feature>
<keyword evidence="1" id="KW-0233">DNA recombination</keyword>
<dbReference type="GO" id="GO:0016887">
    <property type="term" value="F:ATP hydrolysis activity"/>
    <property type="evidence" value="ECO:0007669"/>
    <property type="project" value="RHEA"/>
</dbReference>
<comment type="catalytic activity">
    <reaction evidence="1">
        <text>ATP + H2O = ADP + phosphate + H(+)</text>
        <dbReference type="Rhea" id="RHEA:13065"/>
        <dbReference type="ChEBI" id="CHEBI:15377"/>
        <dbReference type="ChEBI" id="CHEBI:15378"/>
        <dbReference type="ChEBI" id="CHEBI:30616"/>
        <dbReference type="ChEBI" id="CHEBI:43474"/>
        <dbReference type="ChEBI" id="CHEBI:456216"/>
        <dbReference type="EC" id="5.6.2.3"/>
    </reaction>
</comment>